<sequence length="62" mass="6315">MAEDSLVETPSGVQVPVGAVITAEELAALVRAATHDLPFGAEPAAFLTALERLARVAEEAAA</sequence>
<comment type="caution">
    <text evidence="1">The sequence shown here is derived from an EMBL/GenBank/DDBJ whole genome shotgun (WGS) entry which is preliminary data.</text>
</comment>
<evidence type="ECO:0000313" key="2">
    <source>
        <dbReference type="Proteomes" id="UP001375743"/>
    </source>
</evidence>
<name>A0ABU8XNL7_9PROT</name>
<dbReference type="EMBL" id="JBBLZC010000005">
    <property type="protein sequence ID" value="MEK0082795.1"/>
    <property type="molecule type" value="Genomic_DNA"/>
</dbReference>
<protein>
    <submittedName>
        <fullName evidence="1">Uncharacterized protein</fullName>
    </submittedName>
</protein>
<dbReference type="RefSeq" id="WP_418158650.1">
    <property type="nucleotide sequence ID" value="NZ_JBBLZC010000005.1"/>
</dbReference>
<organism evidence="1 2">
    <name type="scientific">Benzoatithermus flavus</name>
    <dbReference type="NCBI Taxonomy" id="3108223"/>
    <lineage>
        <taxon>Bacteria</taxon>
        <taxon>Pseudomonadati</taxon>
        <taxon>Pseudomonadota</taxon>
        <taxon>Alphaproteobacteria</taxon>
        <taxon>Geminicoccales</taxon>
        <taxon>Geminicoccaceae</taxon>
        <taxon>Benzoatithermus</taxon>
    </lineage>
</organism>
<reference evidence="1 2" key="1">
    <citation type="submission" date="2024-01" db="EMBL/GenBank/DDBJ databases">
        <title>Multi-omics insights into the function and evolution of sodium benzoate biodegradation pathways in Benzoatithermus flavus gen. nov., sp. nov. from hot spring.</title>
        <authorList>
            <person name="Hu C.-J."/>
            <person name="Li W.-J."/>
        </authorList>
    </citation>
    <scope>NUCLEOTIDE SEQUENCE [LARGE SCALE GENOMIC DNA]</scope>
    <source>
        <strain evidence="1 2">SYSU G07066</strain>
    </source>
</reference>
<gene>
    <name evidence="1" type="ORF">U1T56_06515</name>
</gene>
<dbReference type="Proteomes" id="UP001375743">
    <property type="component" value="Unassembled WGS sequence"/>
</dbReference>
<evidence type="ECO:0000313" key="1">
    <source>
        <dbReference type="EMBL" id="MEK0082795.1"/>
    </source>
</evidence>
<proteinExistence type="predicted"/>
<accession>A0ABU8XNL7</accession>
<keyword evidence="2" id="KW-1185">Reference proteome</keyword>